<keyword evidence="6" id="KW-0804">Transcription</keyword>
<proteinExistence type="inferred from homology"/>
<dbReference type="Gene3D" id="1.10.10.60">
    <property type="entry name" value="Homeodomain-like"/>
    <property type="match status" value="1"/>
</dbReference>
<feature type="compositionally biased region" description="Basic and acidic residues" evidence="9">
    <location>
        <begin position="231"/>
        <end position="241"/>
    </location>
</feature>
<evidence type="ECO:0000256" key="1">
    <source>
        <dbReference type="ARBA" id="ARBA00010467"/>
    </source>
</evidence>
<dbReference type="PANTHER" id="PTHR16466">
    <property type="entry name" value="TELOMERE REPEAT-BINDING FACTOR 2-INTERACTING PROTEIN 1"/>
    <property type="match status" value="1"/>
</dbReference>
<dbReference type="GO" id="GO:0031848">
    <property type="term" value="P:protection from non-homologous end joining at telomere"/>
    <property type="evidence" value="ECO:0007669"/>
    <property type="project" value="TreeGrafter"/>
</dbReference>
<keyword evidence="3 8" id="KW-0779">Telomere</keyword>
<evidence type="ECO:0000256" key="9">
    <source>
        <dbReference type="SAM" id="MobiDB-lite"/>
    </source>
</evidence>
<evidence type="ECO:0000313" key="11">
    <source>
        <dbReference type="EMBL" id="USW48036.1"/>
    </source>
</evidence>
<dbReference type="Gene3D" id="1.10.10.2170">
    <property type="match status" value="1"/>
</dbReference>
<feature type="compositionally biased region" description="Basic and acidic residues" evidence="9">
    <location>
        <begin position="533"/>
        <end position="544"/>
    </location>
</feature>
<feature type="region of interest" description="Disordered" evidence="9">
    <location>
        <begin position="530"/>
        <end position="554"/>
    </location>
</feature>
<dbReference type="GO" id="GO:0042162">
    <property type="term" value="F:telomeric DNA binding"/>
    <property type="evidence" value="ECO:0007669"/>
    <property type="project" value="TreeGrafter"/>
</dbReference>
<feature type="compositionally biased region" description="Basic and acidic residues" evidence="9">
    <location>
        <begin position="456"/>
        <end position="497"/>
    </location>
</feature>
<keyword evidence="5" id="KW-0010">Activator</keyword>
<dbReference type="EMBL" id="CP099418">
    <property type="protein sequence ID" value="USW48036.1"/>
    <property type="molecule type" value="Genomic_DNA"/>
</dbReference>
<feature type="compositionally biased region" description="Low complexity" evidence="9">
    <location>
        <begin position="730"/>
        <end position="751"/>
    </location>
</feature>
<comment type="subunit">
    <text evidence="8">Homodimer.</text>
</comment>
<dbReference type="GO" id="GO:0010833">
    <property type="term" value="P:telomere maintenance via telomere lengthening"/>
    <property type="evidence" value="ECO:0007669"/>
    <property type="project" value="UniProtKB-UniRule"/>
</dbReference>
<name>A0A9Q9ALA1_9PEZI</name>
<dbReference type="Pfam" id="PF08914">
    <property type="entry name" value="Myb_Rap1"/>
    <property type="match status" value="1"/>
</dbReference>
<comment type="similarity">
    <text evidence="1 8">Belongs to the RAP1 family.</text>
</comment>
<comment type="function">
    <text evidence="8">Involved in the regulation of telomere length, clustering and has a specific role in telomere position effect (TPE).</text>
</comment>
<feature type="compositionally biased region" description="Basic and acidic residues" evidence="9">
    <location>
        <begin position="660"/>
        <end position="675"/>
    </location>
</feature>
<evidence type="ECO:0000256" key="8">
    <source>
        <dbReference type="RuleBase" id="RU367107"/>
    </source>
</evidence>
<evidence type="ECO:0000256" key="2">
    <source>
        <dbReference type="ARBA" id="ARBA00022454"/>
    </source>
</evidence>
<feature type="compositionally biased region" description="Polar residues" evidence="9">
    <location>
        <begin position="384"/>
        <end position="409"/>
    </location>
</feature>
<dbReference type="InterPro" id="IPR001357">
    <property type="entry name" value="BRCT_dom"/>
</dbReference>
<feature type="domain" description="BRCT" evidence="10">
    <location>
        <begin position="25"/>
        <end position="71"/>
    </location>
</feature>
<dbReference type="InterPro" id="IPR039595">
    <property type="entry name" value="TE2IP/Rap1"/>
</dbReference>
<evidence type="ECO:0000256" key="7">
    <source>
        <dbReference type="ARBA" id="ARBA00023242"/>
    </source>
</evidence>
<organism evidence="11 12">
    <name type="scientific">Septoria linicola</name>
    <dbReference type="NCBI Taxonomy" id="215465"/>
    <lineage>
        <taxon>Eukaryota</taxon>
        <taxon>Fungi</taxon>
        <taxon>Dikarya</taxon>
        <taxon>Ascomycota</taxon>
        <taxon>Pezizomycotina</taxon>
        <taxon>Dothideomycetes</taxon>
        <taxon>Dothideomycetidae</taxon>
        <taxon>Mycosphaerellales</taxon>
        <taxon>Mycosphaerellaceae</taxon>
        <taxon>Septoria</taxon>
    </lineage>
</organism>
<dbReference type="PROSITE" id="PS50172">
    <property type="entry name" value="BRCT"/>
    <property type="match status" value="1"/>
</dbReference>
<dbReference type="PANTHER" id="PTHR16466:SF6">
    <property type="entry name" value="TELOMERIC REPEAT-BINDING FACTOR 2-INTERACTING PROTEIN 1"/>
    <property type="match status" value="1"/>
</dbReference>
<protein>
    <recommendedName>
        <fullName evidence="8">DNA-binding protein RAP1</fullName>
    </recommendedName>
</protein>
<feature type="region of interest" description="Disordered" evidence="9">
    <location>
        <begin position="456"/>
        <end position="498"/>
    </location>
</feature>
<keyword evidence="12" id="KW-1185">Reference proteome</keyword>
<dbReference type="GO" id="GO:0070187">
    <property type="term" value="C:shelterin complex"/>
    <property type="evidence" value="ECO:0007669"/>
    <property type="project" value="TreeGrafter"/>
</dbReference>
<dbReference type="Proteomes" id="UP001056384">
    <property type="component" value="Chromosome 1"/>
</dbReference>
<dbReference type="InterPro" id="IPR009057">
    <property type="entry name" value="Homeodomain-like_sf"/>
</dbReference>
<feature type="compositionally biased region" description="Acidic residues" evidence="9">
    <location>
        <begin position="246"/>
        <end position="259"/>
    </location>
</feature>
<dbReference type="InterPro" id="IPR038104">
    <property type="entry name" value="Rap1_C_sf"/>
</dbReference>
<dbReference type="InterPro" id="IPR015010">
    <property type="entry name" value="TERF2IP_Myb"/>
</dbReference>
<dbReference type="SUPFAM" id="SSF46689">
    <property type="entry name" value="Homeodomain-like"/>
    <property type="match status" value="1"/>
</dbReference>
<comment type="subcellular location">
    <subcellularLocation>
        <location evidence="8">Nucleus</location>
    </subcellularLocation>
    <subcellularLocation>
        <location evidence="8">Chromosome</location>
        <location evidence="8">Telomere</location>
    </subcellularLocation>
</comment>
<evidence type="ECO:0000256" key="5">
    <source>
        <dbReference type="ARBA" id="ARBA00023159"/>
    </source>
</evidence>
<dbReference type="Pfam" id="PF11626">
    <property type="entry name" value="Rap1_C"/>
    <property type="match status" value="1"/>
</dbReference>
<keyword evidence="7 8" id="KW-0539">Nucleus</keyword>
<dbReference type="CDD" id="cd11655">
    <property type="entry name" value="rap1_myb-like"/>
    <property type="match status" value="1"/>
</dbReference>
<dbReference type="InterPro" id="IPR021661">
    <property type="entry name" value="Rap1_C"/>
</dbReference>
<accession>A0A9Q9ALA1</accession>
<evidence type="ECO:0000256" key="6">
    <source>
        <dbReference type="ARBA" id="ARBA00023163"/>
    </source>
</evidence>
<evidence type="ECO:0000259" key="10">
    <source>
        <dbReference type="PROSITE" id="PS50172"/>
    </source>
</evidence>
<evidence type="ECO:0000313" key="12">
    <source>
        <dbReference type="Proteomes" id="UP001056384"/>
    </source>
</evidence>
<evidence type="ECO:0000256" key="4">
    <source>
        <dbReference type="ARBA" id="ARBA00023015"/>
    </source>
</evidence>
<feature type="region of interest" description="Disordered" evidence="9">
    <location>
        <begin position="608"/>
        <end position="822"/>
    </location>
</feature>
<keyword evidence="2 8" id="KW-0158">Chromosome</keyword>
<gene>
    <name evidence="11" type="ORF">Slin15195_G013550</name>
</gene>
<sequence>MAGAPLVVSDATHRAESLGEKQHGAAASLFAGLSFFLVQRLPTRSQLIRDIETNGGRVVKLEKQADYVIADHARTDAPAGSYSWKLITTAIRDGAVPTNLADFPAGPRPGTVRDVGSGMPAKGTRTAFTLDEDRELWQWVEHEKARGAMIKGNEIYKRLEQVNPRHTFQAWRDRYIKKLINDPPAGVGRVVPTALPRTQSPAEVDQDLVEDFPTPPAKRSRVQAADDDQDHAEPETDREAEGTDNGVEEGSYEVDEVAREDEIELRAEEEFNSDDEGSDGLDQADIDRLLVQAPEIENVDEGRREEAWQAWSQAYPHRDPDQWAAFWLERVQPLYRMQCDAQQVQDQLKGEAPSDEPATLKRKRFFDTESIGSGRDDLDEPRESTSAPNGHQHVLESSTVHPASQSKHQQPVAMQELPTSDANQAANQQIMGEVLGAFDASTGPEWAGNSLKRAYDVQHEDKHSPQTRQRTDVRKVADVSRVRSRDSSVSDADEQKRVPSIQSWNTEDEYEQQLTGSGHVTALTAANLAHQEAQSKEPLRRGADLEEDDPNKDQSDFVRFLQAASGGKTAIEYAALPTYNHIQSLQEEARVGDHSSEADVDDILRTNLEWPLSPQRPAGPTSNGRFAAGRANGTLLKQPTETGQGPFERHADQTGGESAAHPERDHDAESEHDIDLTVAFPDVGGGFDPSSDHFDSQIRTIHSPEPGRYPATTNQTRNHDHETTPTAGDIIQISSASPPSSSIESGSQTGSDGPDHQDSTVPVRTRRVLETQDIFGAETQGPDLSMPLPPDSDDEFEHENIDIGPELGQRSRSTTHESTPAVDDMKLPVDNMASEDDAMVLGSWISTMEVRGYEEHLIIQALKCTSMRLDLAELVLVHIKSGKGIPDDVPGVWDDEEDDQLEGGNARAIRLLEAKHGWDACKARLEYLEEYRGAE</sequence>
<keyword evidence="4" id="KW-0805">Transcription regulation</keyword>
<dbReference type="AlphaFoldDB" id="A0A9Q9ALA1"/>
<feature type="region of interest" description="Disordered" evidence="9">
    <location>
        <begin position="346"/>
        <end position="422"/>
    </location>
</feature>
<dbReference type="Pfam" id="PF16589">
    <property type="entry name" value="BRCT_2"/>
    <property type="match status" value="1"/>
</dbReference>
<evidence type="ECO:0000256" key="3">
    <source>
        <dbReference type="ARBA" id="ARBA00022895"/>
    </source>
</evidence>
<feature type="region of interest" description="Disordered" evidence="9">
    <location>
        <begin position="197"/>
        <end position="259"/>
    </location>
</feature>
<reference evidence="11" key="1">
    <citation type="submission" date="2022-06" db="EMBL/GenBank/DDBJ databases">
        <title>Complete genome sequences of two strains of the flax pathogen Septoria linicola.</title>
        <authorList>
            <person name="Lapalu N."/>
            <person name="Simon A."/>
            <person name="Demenou B."/>
            <person name="Paumier D."/>
            <person name="Guillot M.-P."/>
            <person name="Gout L."/>
            <person name="Valade R."/>
        </authorList>
    </citation>
    <scope>NUCLEOTIDE SEQUENCE</scope>
    <source>
        <strain evidence="11">SE15195</strain>
    </source>
</reference>